<sequence length="670" mass="73694">MPPKKRTSGGDPKAKSGKKPKAGDGLAPLPPDSLAMPHMKIFEEWAAENLEKHKKTLDVFLVENLSCEEVQHNLCLLILLNGFQSDPNKPGVEKLTMTSIVNHWLSSPTTQYRLREDLGMDETQCGLLGPSRLFAVKGWNRCLSLLGVLYCGFTTPSLIEAYESAAQMASVYSLGKQESTAAVALLHKIPGPIKAALTEMVRQYTMPRFITHEAEALQRNCGGFLCCLDVFLSKVPKDFADKALVEIHKSLSAQLLQTTLEQTKHTFSCDLNKLKQWVARWDTYASQQGLLDYKYIQDRFEKGKQVCKTLLDDLQKTVCCGSLQLGHPTIVASQAEMGPDTLTIMVLDATLWPSRHLLIDEAVQLCSAVGEWGRACWSLQKQLLNEDDMMERIPDLVQKKLEQNPDFLKKCQEEILDDPKFTQSLKTWHAGSNPAPSSSTTTGPAPRTIATPEWGTSDGPRNVRKRASLDEVPLSDFESGNVTLVYRFIVFGSYRDGMGICGMANIGGKPDLFIVWTESNQLWILNKGGSVGSLSAQELFGFNTGTFVELPSGEGELRTNSISWVLSQDSALIVMSDDKSITSLADLICKLAGERGVDGAGLQSPMAYRYTAAMVDAALKKVKPGGMAERQPDPLEQIDADEGGMEDGEEEACEEDEVCEGGHLFALETN</sequence>
<feature type="compositionally biased region" description="Acidic residues" evidence="1">
    <location>
        <begin position="636"/>
        <end position="657"/>
    </location>
</feature>
<feature type="region of interest" description="Disordered" evidence="1">
    <location>
        <begin position="624"/>
        <end position="657"/>
    </location>
</feature>
<reference evidence="2 3" key="1">
    <citation type="submission" date="2024-02" db="EMBL/GenBank/DDBJ databases">
        <authorList>
            <person name="Chen Y."/>
            <person name="Shah S."/>
            <person name="Dougan E. K."/>
            <person name="Thang M."/>
            <person name="Chan C."/>
        </authorList>
    </citation>
    <scope>NUCLEOTIDE SEQUENCE [LARGE SCALE GENOMIC DNA]</scope>
</reference>
<protein>
    <submittedName>
        <fullName evidence="2">Uncharacterized protein</fullName>
    </submittedName>
</protein>
<evidence type="ECO:0000313" key="3">
    <source>
        <dbReference type="Proteomes" id="UP001642484"/>
    </source>
</evidence>
<organism evidence="2 3">
    <name type="scientific">Durusdinium trenchii</name>
    <dbReference type="NCBI Taxonomy" id="1381693"/>
    <lineage>
        <taxon>Eukaryota</taxon>
        <taxon>Sar</taxon>
        <taxon>Alveolata</taxon>
        <taxon>Dinophyceae</taxon>
        <taxon>Suessiales</taxon>
        <taxon>Symbiodiniaceae</taxon>
        <taxon>Durusdinium</taxon>
    </lineage>
</organism>
<accession>A0ABP0IAA1</accession>
<keyword evidence="3" id="KW-1185">Reference proteome</keyword>
<comment type="caution">
    <text evidence="2">The sequence shown here is derived from an EMBL/GenBank/DDBJ whole genome shotgun (WGS) entry which is preliminary data.</text>
</comment>
<proteinExistence type="predicted"/>
<dbReference type="EMBL" id="CAXAMN010002336">
    <property type="protein sequence ID" value="CAK8999233.1"/>
    <property type="molecule type" value="Genomic_DNA"/>
</dbReference>
<name>A0ABP0IAA1_9DINO</name>
<gene>
    <name evidence="2" type="ORF">CCMP2556_LOCUS5584</name>
</gene>
<evidence type="ECO:0000313" key="2">
    <source>
        <dbReference type="EMBL" id="CAK8999233.1"/>
    </source>
</evidence>
<feature type="compositionally biased region" description="Polar residues" evidence="1">
    <location>
        <begin position="434"/>
        <end position="443"/>
    </location>
</feature>
<feature type="region of interest" description="Disordered" evidence="1">
    <location>
        <begin position="426"/>
        <end position="462"/>
    </location>
</feature>
<dbReference type="Proteomes" id="UP001642484">
    <property type="component" value="Unassembled WGS sequence"/>
</dbReference>
<feature type="region of interest" description="Disordered" evidence="1">
    <location>
        <begin position="1"/>
        <end position="32"/>
    </location>
</feature>
<evidence type="ECO:0000256" key="1">
    <source>
        <dbReference type="SAM" id="MobiDB-lite"/>
    </source>
</evidence>